<evidence type="ECO:0000313" key="2">
    <source>
        <dbReference type="EMBL" id="CAB4590017.1"/>
    </source>
</evidence>
<reference evidence="2" key="1">
    <citation type="submission" date="2020-05" db="EMBL/GenBank/DDBJ databases">
        <authorList>
            <person name="Chiriac C."/>
            <person name="Salcher M."/>
            <person name="Ghai R."/>
            <person name="Kavagutti S V."/>
        </authorList>
    </citation>
    <scope>NUCLEOTIDE SEQUENCE</scope>
</reference>
<feature type="region of interest" description="Disordered" evidence="1">
    <location>
        <begin position="1"/>
        <end position="20"/>
    </location>
</feature>
<accession>A0A6J6FMX3</accession>
<sequence>MTGSICPTITGASPRDSSSMSRMRGFMMKLIASANICC</sequence>
<protein>
    <submittedName>
        <fullName evidence="2">Unannotated protein</fullName>
    </submittedName>
</protein>
<gene>
    <name evidence="2" type="ORF">UFOPK1722_01588</name>
</gene>
<organism evidence="2">
    <name type="scientific">freshwater metagenome</name>
    <dbReference type="NCBI Taxonomy" id="449393"/>
    <lineage>
        <taxon>unclassified sequences</taxon>
        <taxon>metagenomes</taxon>
        <taxon>ecological metagenomes</taxon>
    </lineage>
</organism>
<feature type="compositionally biased region" description="Polar residues" evidence="1">
    <location>
        <begin position="1"/>
        <end position="11"/>
    </location>
</feature>
<dbReference type="EMBL" id="CAEZTS010000170">
    <property type="protein sequence ID" value="CAB4590017.1"/>
    <property type="molecule type" value="Genomic_DNA"/>
</dbReference>
<proteinExistence type="predicted"/>
<name>A0A6J6FMX3_9ZZZZ</name>
<dbReference type="AlphaFoldDB" id="A0A6J6FMX3"/>
<evidence type="ECO:0000256" key="1">
    <source>
        <dbReference type="SAM" id="MobiDB-lite"/>
    </source>
</evidence>